<keyword evidence="3" id="KW-1003">Cell membrane</keyword>
<evidence type="ECO:0000259" key="8">
    <source>
        <dbReference type="PROSITE" id="PS50850"/>
    </source>
</evidence>
<evidence type="ECO:0000313" key="10">
    <source>
        <dbReference type="Proteomes" id="UP000602284"/>
    </source>
</evidence>
<dbReference type="Gene3D" id="1.20.1250.20">
    <property type="entry name" value="MFS general substrate transporter like domains"/>
    <property type="match status" value="1"/>
</dbReference>
<dbReference type="CDD" id="cd17329">
    <property type="entry name" value="MFS_MdtH_MDR_like"/>
    <property type="match status" value="1"/>
</dbReference>
<feature type="transmembrane region" description="Helical" evidence="7">
    <location>
        <begin position="167"/>
        <end position="186"/>
    </location>
</feature>
<sequence>MTFRELHLNVKIRLTQNFIGNMIGSMVWPFIAIYFAETIGASLTGLLIVANIAIAVSAGAYGGHFADKFGRKKVKVYAETARLLLFVAITFANSPWYHSAWVTCIAMLLIGFCDGLANPASEAMMIDVTTPESRSLVYSIDYWSNNFGLVVGGIAGGYLFRSYKFELFGTMTLFLLASLVVLFLWITETRPDAKPTPKGEKPKGMASSYKMVFKNRVFMTFLAAALFCGALENITNNYGRVRLNQDIATPQTMFTLGDWSFAADGMQLFAFLQSTNALIVVLFSALVRRWVHKFGHRRALLSGVFLSLVGYSVINVFNLPWLLLISMIVATIGEITWVPVKQSIIANISPEENRGVYMAVSGFQGIGSSLMGGLSITLGAFVSPWAMFGLVLVIGLVSLVLYTRTMNNLSLRHATPQQVDVPA</sequence>
<dbReference type="Pfam" id="PF07690">
    <property type="entry name" value="MFS_1"/>
    <property type="match status" value="2"/>
</dbReference>
<dbReference type="Proteomes" id="UP000602284">
    <property type="component" value="Unassembled WGS sequence"/>
</dbReference>
<keyword evidence="5 7" id="KW-1133">Transmembrane helix</keyword>
<reference evidence="9 10" key="1">
    <citation type="submission" date="2021-01" db="EMBL/GenBank/DDBJ databases">
        <title>Tumebacillus sp. strain ITR2 16S ribosomal RNA gene Genome sequencing and assembly.</title>
        <authorList>
            <person name="Kang M."/>
        </authorList>
    </citation>
    <scope>NUCLEOTIDE SEQUENCE [LARGE SCALE GENOMIC DNA]</scope>
    <source>
        <strain evidence="9 10">ITR2</strain>
    </source>
</reference>
<feature type="domain" description="Major facilitator superfamily (MFS) profile" evidence="8">
    <location>
        <begin position="1"/>
        <end position="407"/>
    </location>
</feature>
<dbReference type="RefSeq" id="WP_201637084.1">
    <property type="nucleotide sequence ID" value="NZ_JAEQNB010000005.1"/>
</dbReference>
<dbReference type="SUPFAM" id="SSF103473">
    <property type="entry name" value="MFS general substrate transporter"/>
    <property type="match status" value="1"/>
</dbReference>
<evidence type="ECO:0000256" key="5">
    <source>
        <dbReference type="ARBA" id="ARBA00022989"/>
    </source>
</evidence>
<keyword evidence="10" id="KW-1185">Reference proteome</keyword>
<dbReference type="InterPro" id="IPR050171">
    <property type="entry name" value="MFS_Transporters"/>
</dbReference>
<evidence type="ECO:0000256" key="3">
    <source>
        <dbReference type="ARBA" id="ARBA00022475"/>
    </source>
</evidence>
<feature type="transmembrane region" description="Helical" evidence="7">
    <location>
        <begin position="217"/>
        <end position="235"/>
    </location>
</feature>
<dbReference type="PROSITE" id="PS50850">
    <property type="entry name" value="MFS"/>
    <property type="match status" value="1"/>
</dbReference>
<feature type="transmembrane region" description="Helical" evidence="7">
    <location>
        <begin position="299"/>
        <end position="317"/>
    </location>
</feature>
<gene>
    <name evidence="9" type="ORF">JJB07_16910</name>
</gene>
<dbReference type="PANTHER" id="PTHR23517:SF3">
    <property type="entry name" value="INTEGRAL MEMBRANE TRANSPORT PROTEIN"/>
    <property type="match status" value="1"/>
</dbReference>
<dbReference type="InterPro" id="IPR011701">
    <property type="entry name" value="MFS"/>
</dbReference>
<feature type="transmembrane region" description="Helical" evidence="7">
    <location>
        <begin position="382"/>
        <end position="402"/>
    </location>
</feature>
<evidence type="ECO:0000256" key="7">
    <source>
        <dbReference type="SAM" id="Phobius"/>
    </source>
</evidence>
<comment type="caution">
    <text evidence="9">The sequence shown here is derived from an EMBL/GenBank/DDBJ whole genome shotgun (WGS) entry which is preliminary data.</text>
</comment>
<evidence type="ECO:0000256" key="6">
    <source>
        <dbReference type="ARBA" id="ARBA00023136"/>
    </source>
</evidence>
<keyword evidence="4 7" id="KW-0812">Transmembrane</keyword>
<accession>A0ABS1JDD2</accession>
<feature type="transmembrane region" description="Helical" evidence="7">
    <location>
        <begin position="18"/>
        <end position="36"/>
    </location>
</feature>
<feature type="transmembrane region" description="Helical" evidence="7">
    <location>
        <begin position="268"/>
        <end position="287"/>
    </location>
</feature>
<dbReference type="EMBL" id="JAEQNB010000005">
    <property type="protein sequence ID" value="MBL0388287.1"/>
    <property type="molecule type" value="Genomic_DNA"/>
</dbReference>
<keyword evidence="6 7" id="KW-0472">Membrane</keyword>
<evidence type="ECO:0000256" key="2">
    <source>
        <dbReference type="ARBA" id="ARBA00022448"/>
    </source>
</evidence>
<evidence type="ECO:0000256" key="4">
    <source>
        <dbReference type="ARBA" id="ARBA00022692"/>
    </source>
</evidence>
<keyword evidence="2" id="KW-0813">Transport</keyword>
<proteinExistence type="predicted"/>
<dbReference type="InterPro" id="IPR036259">
    <property type="entry name" value="MFS_trans_sf"/>
</dbReference>
<feature type="transmembrane region" description="Helical" evidence="7">
    <location>
        <begin position="42"/>
        <end position="62"/>
    </location>
</feature>
<evidence type="ECO:0000313" key="9">
    <source>
        <dbReference type="EMBL" id="MBL0388287.1"/>
    </source>
</evidence>
<evidence type="ECO:0000256" key="1">
    <source>
        <dbReference type="ARBA" id="ARBA00004651"/>
    </source>
</evidence>
<name>A0ABS1JDD2_9BACL</name>
<dbReference type="InterPro" id="IPR020846">
    <property type="entry name" value="MFS_dom"/>
</dbReference>
<protein>
    <submittedName>
        <fullName evidence="9">MFS transporter</fullName>
    </submittedName>
</protein>
<organism evidence="9 10">
    <name type="scientific">Tumebacillus amylolyticus</name>
    <dbReference type="NCBI Taxonomy" id="2801339"/>
    <lineage>
        <taxon>Bacteria</taxon>
        <taxon>Bacillati</taxon>
        <taxon>Bacillota</taxon>
        <taxon>Bacilli</taxon>
        <taxon>Bacillales</taxon>
        <taxon>Alicyclobacillaceae</taxon>
        <taxon>Tumebacillus</taxon>
    </lineage>
</organism>
<dbReference type="PANTHER" id="PTHR23517">
    <property type="entry name" value="RESISTANCE PROTEIN MDTM, PUTATIVE-RELATED-RELATED"/>
    <property type="match status" value="1"/>
</dbReference>
<comment type="subcellular location">
    <subcellularLocation>
        <location evidence="1">Cell membrane</location>
        <topology evidence="1">Multi-pass membrane protein</topology>
    </subcellularLocation>
</comment>